<gene>
    <name evidence="3" type="ORF">DLM65_03485</name>
</gene>
<evidence type="ECO:0000313" key="4">
    <source>
        <dbReference type="Proteomes" id="UP000248724"/>
    </source>
</evidence>
<dbReference type="PANTHER" id="PTHR47245">
    <property type="entry name" value="PEPTIDYLPROLYL ISOMERASE"/>
    <property type="match status" value="1"/>
</dbReference>
<dbReference type="PROSITE" id="PS50198">
    <property type="entry name" value="PPIC_PPIASE_2"/>
    <property type="match status" value="1"/>
</dbReference>
<dbReference type="SUPFAM" id="SSF109998">
    <property type="entry name" value="Triger factor/SurA peptide-binding domain-like"/>
    <property type="match status" value="1"/>
</dbReference>
<dbReference type="AlphaFoldDB" id="A0A2W6AXC3"/>
<dbReference type="SUPFAM" id="SSF54534">
    <property type="entry name" value="FKBP-like"/>
    <property type="match status" value="1"/>
</dbReference>
<accession>A0A2W6AXC3</accession>
<dbReference type="PANTHER" id="PTHR47245:SF3">
    <property type="entry name" value="PEPTIDYL-PROLYL CIS-TRANS ISOMERASE, PPIC-TYPE-RELATED"/>
    <property type="match status" value="1"/>
</dbReference>
<name>A0A2W6AXC3_9BACT</name>
<comment type="caution">
    <text evidence="3">The sequence shown here is derived from an EMBL/GenBank/DDBJ whole genome shotgun (WGS) entry which is preliminary data.</text>
</comment>
<organism evidence="3 4">
    <name type="scientific">Candidatus Aeolococcus gillhamiae</name>
    <dbReference type="NCBI Taxonomy" id="3127015"/>
    <lineage>
        <taxon>Bacteria</taxon>
        <taxon>Bacillati</taxon>
        <taxon>Candidatus Dormiibacterota</taxon>
        <taxon>Candidatus Dormibacteria</taxon>
        <taxon>Candidatus Aeolococcales</taxon>
        <taxon>Candidatus Aeolococcaceae</taxon>
        <taxon>Candidatus Aeolococcus</taxon>
    </lineage>
</organism>
<dbReference type="InterPro" id="IPR046357">
    <property type="entry name" value="PPIase_dom_sf"/>
</dbReference>
<evidence type="ECO:0000313" key="3">
    <source>
        <dbReference type="EMBL" id="PZR82631.1"/>
    </source>
</evidence>
<dbReference type="InterPro" id="IPR000297">
    <property type="entry name" value="PPIase_PpiC"/>
</dbReference>
<sequence length="368" mass="38282">MRGQVTSLACSTPSGSARSWWVWWPSRWRRHPAFARASCPPQRRRAARRVALTRLRHVRRPIVLAAALLSAACGSGPSSSSSTSAPQVIARVGTTAITADAFAVRLRSTLTAVGQAGGPSNNAAMTAQVRASVLRSMLIDTVIAQEAAAAGVAATDAEVQAQVDADAQTAGGQSQLQAQLASIGGSLVQLRDEIRSSLNEQKLEDVFARQRAVEIEQKLASGSAFAALAMQYSDDSTTAPNGGTLGAVPRSQVQGDDPTYAAAVMALKQGQHTDPPVHDAQGYDVVGLDASTATTLTLRHIIVNAPTPYTVKERPRWFAAAIFESLAQVCSAGQIHIYIANVGDDPCAAAAGTASPGVTATPSPTPTP</sequence>
<feature type="domain" description="PpiC" evidence="2">
    <location>
        <begin position="187"/>
        <end position="290"/>
    </location>
</feature>
<dbReference type="Pfam" id="PF13624">
    <property type="entry name" value="SurA_N_3"/>
    <property type="match status" value="1"/>
</dbReference>
<dbReference type="InterPro" id="IPR023058">
    <property type="entry name" value="PPIase_PpiC_CS"/>
</dbReference>
<dbReference type="Gene3D" id="1.10.4030.10">
    <property type="entry name" value="Porin chaperone SurA, peptide-binding domain"/>
    <property type="match status" value="1"/>
</dbReference>
<keyword evidence="1" id="KW-0413">Isomerase</keyword>
<protein>
    <recommendedName>
        <fullName evidence="2">PpiC domain-containing protein</fullName>
    </recommendedName>
</protein>
<dbReference type="Gene3D" id="3.10.50.40">
    <property type="match status" value="1"/>
</dbReference>
<dbReference type="GO" id="GO:0003755">
    <property type="term" value="F:peptidyl-prolyl cis-trans isomerase activity"/>
    <property type="evidence" value="ECO:0007669"/>
    <property type="project" value="UniProtKB-KW"/>
</dbReference>
<dbReference type="EMBL" id="QHBU01000063">
    <property type="protein sequence ID" value="PZR82631.1"/>
    <property type="molecule type" value="Genomic_DNA"/>
</dbReference>
<evidence type="ECO:0000259" key="2">
    <source>
        <dbReference type="PROSITE" id="PS50198"/>
    </source>
</evidence>
<dbReference type="InterPro" id="IPR050245">
    <property type="entry name" value="PrsA_foldase"/>
</dbReference>
<dbReference type="Proteomes" id="UP000248724">
    <property type="component" value="Unassembled WGS sequence"/>
</dbReference>
<evidence type="ECO:0000256" key="1">
    <source>
        <dbReference type="PROSITE-ProRule" id="PRU00278"/>
    </source>
</evidence>
<dbReference type="InterPro" id="IPR027304">
    <property type="entry name" value="Trigger_fact/SurA_dom_sf"/>
</dbReference>
<proteinExistence type="predicted"/>
<keyword evidence="1" id="KW-0697">Rotamase</keyword>
<dbReference type="PROSITE" id="PS01096">
    <property type="entry name" value="PPIC_PPIASE_1"/>
    <property type="match status" value="1"/>
</dbReference>
<reference evidence="3 4" key="1">
    <citation type="journal article" date="2017" name="Nature">
        <title>Atmospheric trace gases support primary production in Antarctic desert surface soil.</title>
        <authorList>
            <person name="Ji M."/>
            <person name="Greening C."/>
            <person name="Vanwonterghem I."/>
            <person name="Carere C.R."/>
            <person name="Bay S.K."/>
            <person name="Steen J.A."/>
            <person name="Montgomery K."/>
            <person name="Lines T."/>
            <person name="Beardall J."/>
            <person name="van Dorst J."/>
            <person name="Snape I."/>
            <person name="Stott M.B."/>
            <person name="Hugenholtz P."/>
            <person name="Ferrari B.C."/>
        </authorList>
    </citation>
    <scope>NUCLEOTIDE SEQUENCE [LARGE SCALE GENOMIC DNA]</scope>
    <source>
        <strain evidence="3">RRmetagenome_bin12</strain>
    </source>
</reference>